<dbReference type="Proteomes" id="UP000287746">
    <property type="component" value="Unassembled WGS sequence"/>
</dbReference>
<comment type="caution">
    <text evidence="1">The sequence shown here is derived from an EMBL/GenBank/DDBJ whole genome shotgun (WGS) entry which is preliminary data.</text>
</comment>
<accession>A0A430G472</accession>
<dbReference type="EMBL" id="QQYZ01000007">
    <property type="protein sequence ID" value="RSY85973.1"/>
    <property type="molecule type" value="Genomic_DNA"/>
</dbReference>
<dbReference type="Gene3D" id="3.40.50.300">
    <property type="entry name" value="P-loop containing nucleotide triphosphate hydrolases"/>
    <property type="match status" value="1"/>
</dbReference>
<proteinExistence type="predicted"/>
<dbReference type="Pfam" id="PF13207">
    <property type="entry name" value="AAA_17"/>
    <property type="match status" value="1"/>
</dbReference>
<evidence type="ECO:0000313" key="1">
    <source>
        <dbReference type="EMBL" id="RSY85973.1"/>
    </source>
</evidence>
<protein>
    <recommendedName>
        <fullName evidence="3">AAA family ATPase</fullName>
    </recommendedName>
</protein>
<dbReference type="AlphaFoldDB" id="A0A430G472"/>
<reference evidence="1 2" key="1">
    <citation type="submission" date="2018-07" db="EMBL/GenBank/DDBJ databases">
        <title>Genomic and Epidemiologic Investigation of an Indolent Hospital Outbreak.</title>
        <authorList>
            <person name="Johnson R.C."/>
            <person name="Deming C."/>
            <person name="Conlan S."/>
            <person name="Zellmer C.J."/>
            <person name="Michelin A.V."/>
            <person name="Lee-Lin S."/>
            <person name="Thomas P.J."/>
            <person name="Park M."/>
            <person name="Weingarten R.A."/>
            <person name="Less J."/>
            <person name="Dekker J.P."/>
            <person name="Frank K.M."/>
            <person name="Musser K.A."/>
            <person name="Mcquiston J.R."/>
            <person name="Henderson D.K."/>
            <person name="Lau A.F."/>
            <person name="Palmore T.N."/>
            <person name="Segre J.A."/>
        </authorList>
    </citation>
    <scope>NUCLEOTIDE SEQUENCE [LARGE SCALE GENOMIC DNA]</scope>
    <source>
        <strain evidence="1 2">SK-CDC1_0717</strain>
    </source>
</reference>
<name>A0A430G472_9SPHN</name>
<dbReference type="SUPFAM" id="SSF52540">
    <property type="entry name" value="P-loop containing nucleoside triphosphate hydrolases"/>
    <property type="match status" value="1"/>
</dbReference>
<gene>
    <name evidence="1" type="ORF">DAH66_09780</name>
</gene>
<dbReference type="InterPro" id="IPR027417">
    <property type="entry name" value="P-loop_NTPase"/>
</dbReference>
<evidence type="ECO:0008006" key="3">
    <source>
        <dbReference type="Google" id="ProtNLM"/>
    </source>
</evidence>
<organism evidence="1 2">
    <name type="scientific">Sphingomonas koreensis</name>
    <dbReference type="NCBI Taxonomy" id="93064"/>
    <lineage>
        <taxon>Bacteria</taxon>
        <taxon>Pseudomonadati</taxon>
        <taxon>Pseudomonadota</taxon>
        <taxon>Alphaproteobacteria</taxon>
        <taxon>Sphingomonadales</taxon>
        <taxon>Sphingomonadaceae</taxon>
        <taxon>Sphingomonas</taxon>
    </lineage>
</organism>
<evidence type="ECO:0000313" key="2">
    <source>
        <dbReference type="Proteomes" id="UP000287746"/>
    </source>
</evidence>
<sequence>MSRRRSPIATSLASSSWRSSDVAPSSTILVFGVSGVGKTVSCEDYVSRHPEWLYLRASALLAEITGETPESLRTETAGSIKSNQNLLGEALRAARAKQGQRSILLDAHAIIDNDKALVEVPLEAVADLGADAMILLEASAQDLAQRRAQAHRRRPARSIDQLTREIAAESQTVAGYARKLKIPLASAIVGASFSLDPIIDKLAPKLAQPAG</sequence>